<keyword evidence="5 6" id="KW-0472">Membrane</keyword>
<keyword evidence="3 6" id="KW-0812">Transmembrane</keyword>
<sequence>MLLNYLKISFRNFLNHRLFSGLNIIGLAIGMAAVWLMALYVADELSYDRFHSKSDRIFRVVHEAKWPTGSFKLAPTSAPYAPALQNDYPEIEKTVRIHPEGGGKIAFKEKTIDANNIYFSDAGIFDIFSYPFLYGDPKSALKGAQKIVLTKTLAEKLFGNASNAVGQTVLFSNNYPNTVSGVIADAPANSHLHFSALRSLPENYSGGWQQSELYTYVLLKKGVDYQKFEKKLAGFFPKYLKKEIGNVDYKLILQPLTSIHLYSHLDYEIGANGNINTIYIFSVVAALILIIACINYINLYTARSMKRVREVGVRKAIGSQRFQLIGQFLTESFLMTLLSGFVGVLMVKIALPFFNELAEKSLTINYSGWSTALVAAAFIVLIGLVSGFYPALMLSGYRPVSALKGQMGSQAGGIRFRQSLVVFQFAATVIMIACSGIVYRQLDYVNHKNLGFNKDQVLTFHIDKNEPRNQIRAIKEKLTQSSLIESVAAASNPLGNNYMGATGLLIETETGEMPSSTQIIQKFSADGDYLKTLEIKLLQGRNFKDDSPADLFGAVLVNEAMVKKQGWKNPIGKRVQYFIDDKGTTKEAKVIGVVKDFHTYSLQHKIEPLLIQLPEASDKDNVYVRIQPEKTKEALAFISAAYKQFDPEAKLDFHFLDENFSKQYQSEERQGRVLLSFAILAVLIACLGLFGLAAFAAEARTKEIGVRKVLGASVQNVVVLLSGDFVKLVLVAIIIGIPVAAYAMNKWLQNFEYRAGLSWWIFASAGLIAIIIAVATVSFQALKAAIMNPVKSLRTE</sequence>
<dbReference type="Proteomes" id="UP001164653">
    <property type="component" value="Chromosome"/>
</dbReference>
<accession>A0A9E8N787</accession>
<evidence type="ECO:0000259" key="7">
    <source>
        <dbReference type="Pfam" id="PF02687"/>
    </source>
</evidence>
<evidence type="ECO:0000313" key="9">
    <source>
        <dbReference type="EMBL" id="WAC09846.1"/>
    </source>
</evidence>
<protein>
    <submittedName>
        <fullName evidence="9">ABC transporter permease</fullName>
    </submittedName>
</protein>
<keyword evidence="2" id="KW-1003">Cell membrane</keyword>
<feature type="transmembrane region" description="Helical" evidence="6">
    <location>
        <begin position="374"/>
        <end position="397"/>
    </location>
</feature>
<dbReference type="InterPro" id="IPR003838">
    <property type="entry name" value="ABC3_permease_C"/>
</dbReference>
<feature type="domain" description="ABC3 transporter permease C-terminal" evidence="7">
    <location>
        <begin position="676"/>
        <end position="789"/>
    </location>
</feature>
<feature type="transmembrane region" description="Helical" evidence="6">
    <location>
        <begin position="418"/>
        <end position="439"/>
    </location>
</feature>
<evidence type="ECO:0000256" key="2">
    <source>
        <dbReference type="ARBA" id="ARBA00022475"/>
    </source>
</evidence>
<reference evidence="9" key="1">
    <citation type="submission" date="2022-11" db="EMBL/GenBank/DDBJ databases">
        <title>Dyadobacter pollutisoli sp. nov., isolated from plastic dumped soil.</title>
        <authorList>
            <person name="Kim J.M."/>
            <person name="Kim K.R."/>
            <person name="Lee J.K."/>
            <person name="Hao L."/>
            <person name="Jeon C.O."/>
        </authorList>
    </citation>
    <scope>NUCLEOTIDE SEQUENCE</scope>
    <source>
        <strain evidence="9">U1</strain>
    </source>
</reference>
<evidence type="ECO:0000256" key="3">
    <source>
        <dbReference type="ARBA" id="ARBA00022692"/>
    </source>
</evidence>
<keyword evidence="10" id="KW-1185">Reference proteome</keyword>
<dbReference type="AlphaFoldDB" id="A0A9E8N787"/>
<feature type="transmembrane region" description="Helical" evidence="6">
    <location>
        <begin position="673"/>
        <end position="696"/>
    </location>
</feature>
<dbReference type="EMBL" id="CP112998">
    <property type="protein sequence ID" value="WAC09846.1"/>
    <property type="molecule type" value="Genomic_DNA"/>
</dbReference>
<name>A0A9E8N787_9BACT</name>
<dbReference type="RefSeq" id="WP_244820960.1">
    <property type="nucleotide sequence ID" value="NZ_CP112998.1"/>
</dbReference>
<proteinExistence type="predicted"/>
<organism evidence="9 10">
    <name type="scientific">Dyadobacter pollutisoli</name>
    <dbReference type="NCBI Taxonomy" id="2910158"/>
    <lineage>
        <taxon>Bacteria</taxon>
        <taxon>Pseudomonadati</taxon>
        <taxon>Bacteroidota</taxon>
        <taxon>Cytophagia</taxon>
        <taxon>Cytophagales</taxon>
        <taxon>Spirosomataceae</taxon>
        <taxon>Dyadobacter</taxon>
    </lineage>
</organism>
<feature type="domain" description="MacB-like periplasmic core" evidence="8">
    <location>
        <begin position="467"/>
        <end position="635"/>
    </location>
</feature>
<feature type="domain" description="ABC3 transporter permease C-terminal" evidence="7">
    <location>
        <begin position="283"/>
        <end position="396"/>
    </location>
</feature>
<evidence type="ECO:0000256" key="6">
    <source>
        <dbReference type="SAM" id="Phobius"/>
    </source>
</evidence>
<feature type="domain" description="MacB-like periplasmic core" evidence="8">
    <location>
        <begin position="20"/>
        <end position="232"/>
    </location>
</feature>
<evidence type="ECO:0000256" key="4">
    <source>
        <dbReference type="ARBA" id="ARBA00022989"/>
    </source>
</evidence>
<evidence type="ECO:0000259" key="8">
    <source>
        <dbReference type="Pfam" id="PF12704"/>
    </source>
</evidence>
<dbReference type="KEGG" id="dpf:ON006_19050"/>
<keyword evidence="4 6" id="KW-1133">Transmembrane helix</keyword>
<feature type="transmembrane region" description="Helical" evidence="6">
    <location>
        <begin position="717"/>
        <end position="739"/>
    </location>
</feature>
<dbReference type="GO" id="GO:0005886">
    <property type="term" value="C:plasma membrane"/>
    <property type="evidence" value="ECO:0007669"/>
    <property type="project" value="UniProtKB-SubCell"/>
</dbReference>
<dbReference type="Pfam" id="PF02687">
    <property type="entry name" value="FtsX"/>
    <property type="match status" value="2"/>
</dbReference>
<dbReference type="PANTHER" id="PTHR30572:SF18">
    <property type="entry name" value="ABC-TYPE MACROLIDE FAMILY EXPORT SYSTEM PERMEASE COMPONENT 2"/>
    <property type="match status" value="1"/>
</dbReference>
<dbReference type="GO" id="GO:0022857">
    <property type="term" value="F:transmembrane transporter activity"/>
    <property type="evidence" value="ECO:0007669"/>
    <property type="project" value="TreeGrafter"/>
</dbReference>
<evidence type="ECO:0000313" key="10">
    <source>
        <dbReference type="Proteomes" id="UP001164653"/>
    </source>
</evidence>
<gene>
    <name evidence="9" type="ORF">ON006_19050</name>
</gene>
<feature type="transmembrane region" description="Helical" evidence="6">
    <location>
        <begin position="278"/>
        <end position="299"/>
    </location>
</feature>
<feature type="transmembrane region" description="Helical" evidence="6">
    <location>
        <begin position="21"/>
        <end position="42"/>
    </location>
</feature>
<feature type="transmembrane region" description="Helical" evidence="6">
    <location>
        <begin position="759"/>
        <end position="782"/>
    </location>
</feature>
<feature type="transmembrane region" description="Helical" evidence="6">
    <location>
        <begin position="333"/>
        <end position="354"/>
    </location>
</feature>
<evidence type="ECO:0000256" key="1">
    <source>
        <dbReference type="ARBA" id="ARBA00004651"/>
    </source>
</evidence>
<dbReference type="Pfam" id="PF12704">
    <property type="entry name" value="MacB_PCD"/>
    <property type="match status" value="2"/>
</dbReference>
<comment type="subcellular location">
    <subcellularLocation>
        <location evidence="1">Cell membrane</location>
        <topology evidence="1">Multi-pass membrane protein</topology>
    </subcellularLocation>
</comment>
<dbReference type="PANTHER" id="PTHR30572">
    <property type="entry name" value="MEMBRANE COMPONENT OF TRANSPORTER-RELATED"/>
    <property type="match status" value="1"/>
</dbReference>
<dbReference type="InterPro" id="IPR025857">
    <property type="entry name" value="MacB_PCD"/>
</dbReference>
<evidence type="ECO:0000256" key="5">
    <source>
        <dbReference type="ARBA" id="ARBA00023136"/>
    </source>
</evidence>
<dbReference type="InterPro" id="IPR050250">
    <property type="entry name" value="Macrolide_Exporter_MacB"/>
</dbReference>